<dbReference type="EMBL" id="JEOB01000004">
    <property type="protein sequence ID" value="EXM38315.1"/>
    <property type="molecule type" value="Genomic_DNA"/>
</dbReference>
<evidence type="ECO:0000313" key="2">
    <source>
        <dbReference type="EMBL" id="EXM38786.1"/>
    </source>
</evidence>
<name>A0A011VU41_RUMAL</name>
<dbReference type="OrthoDB" id="6706661at2"/>
<dbReference type="Proteomes" id="UP000021369">
    <property type="component" value="Unassembled WGS sequence"/>
</dbReference>
<dbReference type="RefSeq" id="WP_051506495.1">
    <property type="nucleotide sequence ID" value="NZ_JEOB01000003.1"/>
</dbReference>
<evidence type="ECO:0000313" key="3">
    <source>
        <dbReference type="Proteomes" id="UP000021369"/>
    </source>
</evidence>
<comment type="caution">
    <text evidence="2">The sequence shown here is derived from an EMBL/GenBank/DDBJ whole genome shotgun (WGS) entry which is preliminary data.</text>
</comment>
<sequence>MERRINPGKIIFLTLLTVLVGVLVYRFIEGRGVRRGIKGLGEPVQTEAEGSAKKFISGYEADITFKAGYEIDALVVHTKRYDSKVSGALAPVDLALAWGKTAEYNDRIDFHWSQSGRYCSWHVDDIDELMPVGDVENVERSASNNHIIPADDRIKRTVLKIRRGDRVKLEGYLVDVKAADDKGNTFTWNSSTTRTDTGDGACELIYVTKAEIVK</sequence>
<accession>A0A011VU41</accession>
<protein>
    <submittedName>
        <fullName evidence="2">Uncharacterized protein</fullName>
    </submittedName>
</protein>
<proteinExistence type="predicted"/>
<dbReference type="PATRIC" id="fig|1341156.4.peg.2047"/>
<gene>
    <name evidence="2" type="ORF">RASY3_10515</name>
    <name evidence="1" type="ORF">RASY3_19205</name>
</gene>
<evidence type="ECO:0000313" key="1">
    <source>
        <dbReference type="EMBL" id="EXM38315.1"/>
    </source>
</evidence>
<reference evidence="2 3" key="1">
    <citation type="submission" date="2013-06" db="EMBL/GenBank/DDBJ databases">
        <title>Rumen cellulosomics: divergent fiber-degrading strategies revealed by comparative genome-wide analysis of six Ruminococcal strains.</title>
        <authorList>
            <person name="Dassa B."/>
            <person name="Borovok I."/>
            <person name="Lamed R."/>
            <person name="Flint H."/>
            <person name="Yeoman C.J."/>
            <person name="White B."/>
            <person name="Bayer E.A."/>
        </authorList>
    </citation>
    <scope>NUCLEOTIDE SEQUENCE [LARGE SCALE GENOMIC DNA]</scope>
    <source>
        <strain evidence="2 3">SY3</strain>
    </source>
</reference>
<dbReference type="AlphaFoldDB" id="A0A011VU41"/>
<organism evidence="2 3">
    <name type="scientific">Ruminococcus albus SY3</name>
    <dbReference type="NCBI Taxonomy" id="1341156"/>
    <lineage>
        <taxon>Bacteria</taxon>
        <taxon>Bacillati</taxon>
        <taxon>Bacillota</taxon>
        <taxon>Clostridia</taxon>
        <taxon>Eubacteriales</taxon>
        <taxon>Oscillospiraceae</taxon>
        <taxon>Ruminococcus</taxon>
    </lineage>
</organism>
<keyword evidence="3" id="KW-1185">Reference proteome</keyword>
<dbReference type="EMBL" id="JEOB01000003">
    <property type="protein sequence ID" value="EXM38786.1"/>
    <property type="molecule type" value="Genomic_DNA"/>
</dbReference>